<evidence type="ECO:0000259" key="11">
    <source>
        <dbReference type="PROSITE" id="PS51194"/>
    </source>
</evidence>
<feature type="region of interest" description="Disordered" evidence="9">
    <location>
        <begin position="2863"/>
        <end position="2909"/>
    </location>
</feature>
<dbReference type="GO" id="GO:0005524">
    <property type="term" value="F:ATP binding"/>
    <property type="evidence" value="ECO:0007669"/>
    <property type="project" value="UniProtKB-KW"/>
</dbReference>
<dbReference type="SMART" id="SM00487">
    <property type="entry name" value="DEXDc"/>
    <property type="match status" value="1"/>
</dbReference>
<keyword evidence="7" id="KW-0238">DNA-binding</keyword>
<feature type="region of interest" description="Disordered" evidence="9">
    <location>
        <begin position="3042"/>
        <end position="3079"/>
    </location>
</feature>
<accession>A0A821PPE7</accession>
<evidence type="ECO:0000256" key="4">
    <source>
        <dbReference type="ARBA" id="ARBA00022801"/>
    </source>
</evidence>
<feature type="region of interest" description="Disordered" evidence="9">
    <location>
        <begin position="536"/>
        <end position="556"/>
    </location>
</feature>
<dbReference type="InterPro" id="IPR000330">
    <property type="entry name" value="SNF2_N"/>
</dbReference>
<comment type="caution">
    <text evidence="12">The sequence shown here is derived from an EMBL/GenBank/DDBJ whole genome shotgun (WGS) entry which is preliminary data.</text>
</comment>
<dbReference type="GO" id="GO:0016887">
    <property type="term" value="F:ATP hydrolysis activity"/>
    <property type="evidence" value="ECO:0007669"/>
    <property type="project" value="InterPro"/>
</dbReference>
<comment type="similarity">
    <text evidence="2">Belongs to the SNF2/RAD54 helicase family.</text>
</comment>
<feature type="region of interest" description="Disordered" evidence="9">
    <location>
        <begin position="205"/>
        <end position="237"/>
    </location>
</feature>
<feature type="domain" description="Helicase ATP-binding" evidence="10">
    <location>
        <begin position="2011"/>
        <end position="2199"/>
    </location>
</feature>
<feature type="region of interest" description="Disordered" evidence="9">
    <location>
        <begin position="3684"/>
        <end position="3711"/>
    </location>
</feature>
<dbReference type="InterPro" id="IPR027417">
    <property type="entry name" value="P-loop_NTPase"/>
</dbReference>
<feature type="compositionally biased region" description="Basic residues" evidence="9">
    <location>
        <begin position="1391"/>
        <end position="1402"/>
    </location>
</feature>
<feature type="region of interest" description="Disordered" evidence="9">
    <location>
        <begin position="1374"/>
        <end position="1410"/>
    </location>
</feature>
<dbReference type="InterPro" id="IPR014001">
    <property type="entry name" value="Helicase_ATP-bd"/>
</dbReference>
<feature type="compositionally biased region" description="Basic and acidic residues" evidence="9">
    <location>
        <begin position="2794"/>
        <end position="2813"/>
    </location>
</feature>
<feature type="region of interest" description="Disordered" evidence="9">
    <location>
        <begin position="3151"/>
        <end position="3170"/>
    </location>
</feature>
<feature type="region of interest" description="Disordered" evidence="9">
    <location>
        <begin position="3477"/>
        <end position="3509"/>
    </location>
</feature>
<evidence type="ECO:0000256" key="8">
    <source>
        <dbReference type="ARBA" id="ARBA00023242"/>
    </source>
</evidence>
<feature type="region of interest" description="Disordered" evidence="9">
    <location>
        <begin position="1803"/>
        <end position="1828"/>
    </location>
</feature>
<evidence type="ECO:0000256" key="5">
    <source>
        <dbReference type="ARBA" id="ARBA00022806"/>
    </source>
</evidence>
<evidence type="ECO:0000256" key="2">
    <source>
        <dbReference type="ARBA" id="ARBA00007025"/>
    </source>
</evidence>
<dbReference type="Gene3D" id="3.40.50.300">
    <property type="entry name" value="P-loop containing nucleotide triphosphate hydrolases"/>
    <property type="match status" value="1"/>
</dbReference>
<reference evidence="12" key="1">
    <citation type="submission" date="2021-02" db="EMBL/GenBank/DDBJ databases">
        <authorList>
            <person name="Steward A R."/>
        </authorList>
    </citation>
    <scope>NUCLEOTIDE SEQUENCE</scope>
</reference>
<evidence type="ECO:0000256" key="3">
    <source>
        <dbReference type="ARBA" id="ARBA00022741"/>
    </source>
</evidence>
<feature type="region of interest" description="Disordered" evidence="9">
    <location>
        <begin position="144"/>
        <end position="184"/>
    </location>
</feature>
<feature type="compositionally biased region" description="Basic residues" evidence="9">
    <location>
        <begin position="2783"/>
        <end position="2793"/>
    </location>
</feature>
<feature type="compositionally biased region" description="Basic and acidic residues" evidence="9">
    <location>
        <begin position="2890"/>
        <end position="2904"/>
    </location>
</feature>
<dbReference type="Pfam" id="PF00176">
    <property type="entry name" value="SNF2-rel_dom"/>
    <property type="match status" value="1"/>
</dbReference>
<keyword evidence="4" id="KW-0378">Hydrolase</keyword>
<name>A0A821PPE7_9NEOP</name>
<feature type="region of interest" description="Disordered" evidence="9">
    <location>
        <begin position="1336"/>
        <end position="1358"/>
    </location>
</feature>
<evidence type="ECO:0000313" key="13">
    <source>
        <dbReference type="Proteomes" id="UP000663880"/>
    </source>
</evidence>
<dbReference type="GO" id="GO:0005634">
    <property type="term" value="C:nucleus"/>
    <property type="evidence" value="ECO:0007669"/>
    <property type="project" value="UniProtKB-SubCell"/>
</dbReference>
<feature type="compositionally biased region" description="Basic residues" evidence="9">
    <location>
        <begin position="296"/>
        <end position="307"/>
    </location>
</feature>
<feature type="region of interest" description="Disordered" evidence="9">
    <location>
        <begin position="276"/>
        <end position="311"/>
    </location>
</feature>
<organism evidence="12 13">
    <name type="scientific">Pieris macdunnoughi</name>
    <dbReference type="NCBI Taxonomy" id="345717"/>
    <lineage>
        <taxon>Eukaryota</taxon>
        <taxon>Metazoa</taxon>
        <taxon>Ecdysozoa</taxon>
        <taxon>Arthropoda</taxon>
        <taxon>Hexapoda</taxon>
        <taxon>Insecta</taxon>
        <taxon>Pterygota</taxon>
        <taxon>Neoptera</taxon>
        <taxon>Endopterygota</taxon>
        <taxon>Lepidoptera</taxon>
        <taxon>Glossata</taxon>
        <taxon>Ditrysia</taxon>
        <taxon>Papilionoidea</taxon>
        <taxon>Pieridae</taxon>
        <taxon>Pierinae</taxon>
        <taxon>Pieris</taxon>
    </lineage>
</organism>
<dbReference type="OrthoDB" id="2020972at2759"/>
<protein>
    <submittedName>
        <fullName evidence="12">Uncharacterized protein</fullName>
    </submittedName>
</protein>
<keyword evidence="3" id="KW-0547">Nucleotide-binding</keyword>
<feature type="region of interest" description="Disordered" evidence="9">
    <location>
        <begin position="2762"/>
        <end position="2843"/>
    </location>
</feature>
<keyword evidence="6" id="KW-0067">ATP-binding</keyword>
<dbReference type="GO" id="GO:0003677">
    <property type="term" value="F:DNA binding"/>
    <property type="evidence" value="ECO:0007669"/>
    <property type="project" value="UniProtKB-KW"/>
</dbReference>
<dbReference type="GO" id="GO:0004386">
    <property type="term" value="F:helicase activity"/>
    <property type="evidence" value="ECO:0007669"/>
    <property type="project" value="UniProtKB-KW"/>
</dbReference>
<dbReference type="EMBL" id="CAJOBZ010000006">
    <property type="protein sequence ID" value="CAF4809218.1"/>
    <property type="molecule type" value="Genomic_DNA"/>
</dbReference>
<evidence type="ECO:0000256" key="6">
    <source>
        <dbReference type="ARBA" id="ARBA00022840"/>
    </source>
</evidence>
<dbReference type="PROSITE" id="PS51194">
    <property type="entry name" value="HELICASE_CTER"/>
    <property type="match status" value="1"/>
</dbReference>
<feature type="compositionally biased region" description="Basic and acidic residues" evidence="9">
    <location>
        <begin position="2665"/>
        <end position="2674"/>
    </location>
</feature>
<sequence length="3733" mass="419400">MSEEVNIRSKHLTTTEEEFEGFQANSIYEEEEFITLSDLVSPQDEVTVEYSDNSAAVLENSDISENLVFEDVGLAEIEIDGASLQGPNSEYNLVLGDESNENFFNSNEDYVVPQLKTKGRGRKRKNELIKKSQTASIINIIKRGRGRGRGGVRGRIWGRGRGGVRGKGRGGVRGRGRGGVRGRGKKVLPDIREKNSNNQTLIETVQSPSSGSNETPMEIKPCVKKSKRGSKSKNVENFDQTDSQFDLNNANNVTSTMNNLLKKGKSKLLSIESVTTSHVTESNNSDNSHNDDIKATKNKKKGRKTKSKQSTYDENCDISEINMTSVTDITSIEHEPLIKDNNEIDLQKNIIDSSSIALENKENNDVGDDICLSELKSRLENVERNNFHIENYLQSRESDSNESSKILTANLLNKPLPGDTENNIVEVQNVEIIGSDKMEMKNLETSPIILDNKRPSRNRNKPVFKYDETGSEEEDPFANIELSDDEPNKKKKGKYNSDDEYVPGKRRTKNSSDSDDFDNEDEGRCKKRKFNIFDKNGKIRSPKKKRAQKLSDVKGHTRDPSDIIDIEDSLKSSVVLKSSQDDITDFLAKKIQGTDIKIFKAKPTDTSQTTFEIPVIDPNEPKKCVESSAQTNIINIKSAGVQTDTQYECGMMKQVTLSSVQAEKACEFLKNIVSTTAELGELMTQKSQEFIAKKINTDHVTDTLKMDYCVKKSFLLFKLAKHNLLQMEEDLEKQYEDFLKTNDLIQYREQKKEITPQPREDSDCEIIEVPDSETKKTNSKEKTAFNPKTVFLNKELSIKIAKKTQEQPATQKEKTNVKGKHTVWINDSIMVKKVKRTQSFLAQDSRNKKPPDYVTLEMVKKFFDEYTKQKMLLICKRFNSVKWLSSHQEIICNYFIKGASDIGRSKITEDVYSPASNCLIRNNDISDTMKSDKLTKAREKNVINPKTLFTLCVESFKNQYQKPNPKTLFTLCVESFQKPSKTFSPKSLFTLCVESFQKSSHDPKSLVTICVDFIQNQILYGNASSVKINTSCMQQDDSIIPYFQNKEVKSLKFLCLANLNKLMINCRQSNVFNIVTSHIELDDRSSKHEFKCLSTLCLMKIQGYSLPNKRNNCVNSLSLMTLQVINKLMSNQLVTNSNSQNKIRRQIERTEDTLLYLNEPVAMTMDLNEVKDYENDSDSDDYYDYNSESNYAEKATEATSWVSKVQLQDLHSGAKSLLQSGNQEDANIICNVYSKECRLEQIKLEPIDVPEIPTSFEAVKMEPVDVTDNDGSIIASSSFLTKEEYIDHICEENRPKGSLSSYDVDLFESFVQSNKMIKDINTSYLLSHSDEIFSQSSQRVRRQYDPDSDEENINSVDSMGLLVPQTIEQAKESLLGNSSDDDGVMHLDKSVKKRPIRSKSGKKKELTNTKENKIGKELEICARKMRGKIRLEERRQENSDSDSDIPLISRKTRQSELPETNGNKRESENIAKPSSNENLISDKEIQCNDVDSTEFITQDKSKKPRKAKKWHKNIDNIQENSLNYDLEVPSELLECEPDISIGTNNICSVIGKETNINECKAMSQQNLEINITNVPKYVERNGWKCYEIDHKDSKLYDEVSIALDKLPESFIKTYNRFQGINDKSEDDTEVDRLINLNSLHRNLSKDKDRGTIKERKSLKKINKVVTKQESNDKNYENEHFAELTPSEDETADIGVPEIQDTDNNLAKNLLLGDNESDSEQVNESNGYIEVKQEPETSQGTKINSKSKTKVIKTADGVDVMLTADIMMNKELTLLHTPVALKEEVAPTDSKDFQKIRNSFKAGVKKSKLSAAKDDDDSSSEEEKQWVNRKEKMLKRMEKKQEVTQEDEAKGAKRVSEFIEKCDGPRPVRGRGKRSRKKLLEKRKQMKVLAKELLFESGSGKRSSQTYGKGRRNIRKVIDKKSLQRDTVRANMQEFERKQRLAHRLVELRERLGCEEGVNVVVINGELCLQYDFDKNAPVASVHPYFTGVMKAHQYEGVKFMWDACFETVEQVSGGHPGSGCILAHCMGLGKTLQVLALLHTVLTHPMLNIRRVLVCCPLSTVLNWVDEIHKWIGPVTNEIKVFELSKLKKTYERAYQLEDWYSGGGIFIVGYELFRSLTTLDADIDDVRPTIIKKIRTALLDPGPDVVICDEGHLLKNDSSVLAVAMSRVTTNRRIVLTGTPMQNNLREYYCMVNFVKPHLLGTYYEFSNRFENPIMNGQHRDSIEEDIRLMKTRTHILHKVLEGCLQRQEASVLYPYLPKKYEYTVFIPLTECQRNMYKHYLENYARRGRQMVLKDFHTLQKIWTHPQVLHNFQTKSRDEGNKNIKVEKLEDDLAHEDIAASEDVKPAPTEMWWPQYLEGGDTLNSLHSSNKFQVVFNLLDECVALGDKVLIFSTSLFTMDTLEYFLRSINKWSLGRDYYRLDGSVPAEVRQKWCREFNAPHNLRTKLFLISTRAGCLGLNMTAANRVIILDTSWNPAHDIQSIFRVYRFGQKKDCFIYRLVAMGTMEQKMYERSVTKQAVSCRVVDEQQIDRHYNSAELTELYSWDEDGWGVLAGMAPGVRDPALLRVAGAGAVHAVREHDSLLRGSEPALPEDERAAAWQQFQLEHAEGHRAHVVTAAKRTDEANRLLDAKPPARAFEALASTEPIPSSKIARAKGRAIAADVPDRAEKGDPPEDDDAEHELVKKIMKILISHKFHETAKPEEITALVVNIRRLVVSGMSGDISIDEPVASSIASVLLRDLNSRSASALPDAADVIPVPDNERLSKSVGDGAGRDPDSASKRKKRFTRRAALRAERTFETIDDDPSNHAEDIEWEAGEGRKKKSKCKHDESEDVPPDGNLSVEKSLACSIVISDDEVDDAPVVTQEKRKEIKSYSKSGRRKSKGSSKRGVEMRPAEETDRGEAVPLHPSLLTDDNFIKIVAHTYLKGNPMLAADAAVMAAHYSTGKALKELQSSGNPITDGPIYDIAVRILGKPLLKRMHLPDDVSSASASTRDIQAKVQTSTAIKPVVPASTPPSTTAQVITDDEDDLQIVISKEETPKRKPFVGPKSRKLQMEKMQAKVSPPTTTIVEKPETPRPGASNIFPVGMFIGPGPGSPAKKSSYVEECILPDDDDDVILAPVRQPSPIPKCTTVQSTSQEGFQFIRQPPTREPTLAKRPRPAHPPLPDTAQINYPKLLPKPQTSVPILNPSKHTSSVNNASTTFNRVPNEKITPNTTRASTAITINKTVEKVSEVSGSSQPKTASVAFNSDPICLSDSDDDSTMKPQGAEIPVSLSSSFRNTPGAVPTPAPLLLQTASFKANNPFVLPPAIKNMLDPTKKYYCIPSSSLPFLQTQNIVLKEPPLITGVNTHSAPRVSSHTVPVENVILPKDSPSSNVITSAGQLQVQQQASTTVSHPTIAQPLPTAAQVTYGNRQNIAPKTKSTTSCASSYVVKINKSGERRVDIKSNIKPGTVSARSSETNRKQNTVSTKVLPDIEILDDDPPPTTSSTTNRTYRTIRSPTPPDDDPMSIFKNVVHIQAPSPDIIEGKGIAKQTVLQKPPTKSKTASLLKLNLSQKLSVLHESDYKKKLNDLLSQDTSKAKPTITLIKKTATSASKKPASVTLDLTDLESSEDKKRHKLELLKRLEKAKWTNANFKTNLKTQTNASSSTDLSGKYSSRIKRTATNASSTKKAAGSFVDLTAFPVPTPSPKKTPNLDNKRPSPWSKLDMKKPKRLQTLEDFDLDDIDDITELE</sequence>
<dbReference type="CDD" id="cd18793">
    <property type="entry name" value="SF2_C_SNF"/>
    <property type="match status" value="1"/>
</dbReference>
<proteinExistence type="inferred from homology"/>
<dbReference type="InterPro" id="IPR049730">
    <property type="entry name" value="SNF2/RAD54-like_C"/>
</dbReference>
<dbReference type="SMART" id="SM00490">
    <property type="entry name" value="HELICc"/>
    <property type="match status" value="1"/>
</dbReference>
<feature type="region of interest" description="Disordered" evidence="9">
    <location>
        <begin position="1431"/>
        <end position="1483"/>
    </location>
</feature>
<keyword evidence="8" id="KW-0539">Nucleus</keyword>
<dbReference type="Proteomes" id="UP000663880">
    <property type="component" value="Unassembled WGS sequence"/>
</dbReference>
<dbReference type="Pfam" id="PF00271">
    <property type="entry name" value="Helicase_C"/>
    <property type="match status" value="1"/>
</dbReference>
<evidence type="ECO:0000256" key="1">
    <source>
        <dbReference type="ARBA" id="ARBA00004123"/>
    </source>
</evidence>
<feature type="compositionally biased region" description="Low complexity" evidence="9">
    <location>
        <begin position="3487"/>
        <end position="3500"/>
    </location>
</feature>
<keyword evidence="13" id="KW-1185">Reference proteome</keyword>
<dbReference type="Gene3D" id="3.40.50.10810">
    <property type="entry name" value="Tandem AAA-ATPase domain"/>
    <property type="match status" value="1"/>
</dbReference>
<dbReference type="PANTHER" id="PTHR45797">
    <property type="entry name" value="RAD54-LIKE"/>
    <property type="match status" value="1"/>
</dbReference>
<evidence type="ECO:0000259" key="10">
    <source>
        <dbReference type="PROSITE" id="PS51192"/>
    </source>
</evidence>
<feature type="region of interest" description="Disordered" evidence="9">
    <location>
        <begin position="2653"/>
        <end position="2681"/>
    </location>
</feature>
<keyword evidence="5" id="KW-0347">Helicase</keyword>
<feature type="region of interest" description="Disordered" evidence="9">
    <location>
        <begin position="446"/>
        <end position="522"/>
    </location>
</feature>
<dbReference type="InterPro" id="IPR001650">
    <property type="entry name" value="Helicase_C-like"/>
</dbReference>
<feature type="compositionally biased region" description="Basic residues" evidence="9">
    <location>
        <begin position="222"/>
        <end position="231"/>
    </location>
</feature>
<feature type="domain" description="Helicase C-terminal" evidence="11">
    <location>
        <begin position="2378"/>
        <end position="2539"/>
    </location>
</feature>
<dbReference type="PROSITE" id="PS51192">
    <property type="entry name" value="HELICASE_ATP_BIND_1"/>
    <property type="match status" value="1"/>
</dbReference>
<feature type="region of interest" description="Disordered" evidence="9">
    <location>
        <begin position="3189"/>
        <end position="3213"/>
    </location>
</feature>
<feature type="compositionally biased region" description="Polar residues" evidence="9">
    <location>
        <begin position="205"/>
        <end position="215"/>
    </location>
</feature>
<gene>
    <name evidence="12" type="ORF">PMACD_LOCUS3940</name>
</gene>
<dbReference type="InterPro" id="IPR044574">
    <property type="entry name" value="ARIP4-like"/>
</dbReference>
<comment type="subcellular location">
    <subcellularLocation>
        <location evidence="1">Nucleus</location>
    </subcellularLocation>
</comment>
<dbReference type="InterPro" id="IPR038718">
    <property type="entry name" value="SNF2-like_sf"/>
</dbReference>
<evidence type="ECO:0000256" key="9">
    <source>
        <dbReference type="SAM" id="MobiDB-lite"/>
    </source>
</evidence>
<dbReference type="PANTHER" id="PTHR45797:SF3">
    <property type="entry name" value="TRANSCRIPTIONAL REGULATOR ATRX HOMOLOG"/>
    <property type="match status" value="1"/>
</dbReference>
<evidence type="ECO:0000256" key="7">
    <source>
        <dbReference type="ARBA" id="ARBA00023125"/>
    </source>
</evidence>
<evidence type="ECO:0000313" key="12">
    <source>
        <dbReference type="EMBL" id="CAF4809218.1"/>
    </source>
</evidence>
<feature type="compositionally biased region" description="Basic residues" evidence="9">
    <location>
        <begin position="538"/>
        <end position="548"/>
    </location>
</feature>
<feature type="compositionally biased region" description="Basic residues" evidence="9">
    <location>
        <begin position="2879"/>
        <end position="2888"/>
    </location>
</feature>
<dbReference type="SUPFAM" id="SSF52540">
    <property type="entry name" value="P-loop containing nucleoside triphosphate hydrolases"/>
    <property type="match status" value="2"/>
</dbReference>